<keyword evidence="16" id="KW-1015">Disulfide bond</keyword>
<dbReference type="Pfam" id="PF03071">
    <property type="entry name" value="GNT-I"/>
    <property type="match status" value="1"/>
</dbReference>
<keyword evidence="11" id="KW-0430">Lectin</keyword>
<accession>A0A834RFH1</accession>
<reference evidence="23" key="2">
    <citation type="submission" date="2020-01" db="EMBL/GenBank/DDBJ databases">
        <authorList>
            <person name="Korhonen P.K.K."/>
            <person name="Guangxu M.G."/>
            <person name="Wang T.W."/>
            <person name="Stroehlein A.J.S."/>
            <person name="Young N.D."/>
            <person name="Ang C.-S.A."/>
            <person name="Fernando D.W.F."/>
            <person name="Lu H.L."/>
            <person name="Taylor S.T."/>
            <person name="Ehtesham M.E.M."/>
            <person name="Najaraj S.H.N."/>
            <person name="Harsha G.H.G."/>
            <person name="Madugundu A.M."/>
            <person name="Renuse S.R."/>
            <person name="Holt D.H."/>
            <person name="Pandey A.P."/>
            <person name="Papenfuss A.P."/>
            <person name="Gasser R.B.G."/>
            <person name="Fischer K.F."/>
        </authorList>
    </citation>
    <scope>NUCLEOTIDE SEQUENCE</scope>
    <source>
        <strain evidence="23">SSS_KF_BRIS2020</strain>
    </source>
</reference>
<keyword evidence="12" id="KW-0735">Signal-anchor</keyword>
<evidence type="ECO:0000313" key="23">
    <source>
        <dbReference type="EMBL" id="KAF7496270.1"/>
    </source>
</evidence>
<evidence type="ECO:0000256" key="10">
    <source>
        <dbReference type="ARBA" id="ARBA00022723"/>
    </source>
</evidence>
<reference evidence="25" key="1">
    <citation type="journal article" date="2020" name="PLoS Negl. Trop. Dis.">
        <title>High-quality nuclear genome for Sarcoptes scabiei-A critical resource for a neglected parasite.</title>
        <authorList>
            <person name="Korhonen P.K."/>
            <person name="Gasser R.B."/>
            <person name="Ma G."/>
            <person name="Wang T."/>
            <person name="Stroehlein A.J."/>
            <person name="Young N.D."/>
            <person name="Ang C.S."/>
            <person name="Fernando D.D."/>
            <person name="Lu H.C."/>
            <person name="Taylor S."/>
            <person name="Reynolds S.L."/>
            <person name="Mofiz E."/>
            <person name="Najaraj S.H."/>
            <person name="Gowda H."/>
            <person name="Madugundu A."/>
            <person name="Renuse S."/>
            <person name="Holt D."/>
            <person name="Pandey A."/>
            <person name="Papenfuss A.T."/>
            <person name="Fischer K."/>
        </authorList>
    </citation>
    <scope>NUCLEOTIDE SEQUENCE [LARGE SCALE GENOMIC DNA]</scope>
</reference>
<evidence type="ECO:0000256" key="13">
    <source>
        <dbReference type="ARBA" id="ARBA00022989"/>
    </source>
</evidence>
<dbReference type="Pfam" id="PF15711">
    <property type="entry name" value="ILEI"/>
    <property type="match status" value="1"/>
</dbReference>
<dbReference type="InterPro" id="IPR029044">
    <property type="entry name" value="Nucleotide-diphossugar_trans"/>
</dbReference>
<dbReference type="CDD" id="cd13937">
    <property type="entry name" value="PANDER_GnT-1_2_like"/>
    <property type="match status" value="1"/>
</dbReference>
<feature type="region of interest" description="Disordered" evidence="20">
    <location>
        <begin position="187"/>
        <end position="207"/>
    </location>
</feature>
<dbReference type="InterPro" id="IPR039474">
    <property type="entry name" value="POMGNT1_PANDER-like"/>
</dbReference>
<comment type="similarity">
    <text evidence="4">Belongs to the glycosyltransferase 13 family.</text>
</comment>
<dbReference type="GO" id="GO:0047223">
    <property type="term" value="F:beta-1,3-galactosyl-O-glycosyl-glycoprotein beta-1,3-N-acetylglucosaminyltransferase activity"/>
    <property type="evidence" value="ECO:0007669"/>
    <property type="project" value="TreeGrafter"/>
</dbReference>
<evidence type="ECO:0000256" key="21">
    <source>
        <dbReference type="SAM" id="Phobius"/>
    </source>
</evidence>
<dbReference type="EMBL" id="WVUK01000012">
    <property type="protein sequence ID" value="KAF7496270.1"/>
    <property type="molecule type" value="Genomic_DNA"/>
</dbReference>
<dbReference type="PANTHER" id="PTHR46396">
    <property type="entry name" value="PROTEIN O-LINKED-MANNOSE BETA-1,2-N-ACETYLGLUCOSAMINYLTRANSFERASE 1"/>
    <property type="match status" value="1"/>
</dbReference>
<evidence type="ECO:0000256" key="1">
    <source>
        <dbReference type="ARBA" id="ARBA00001936"/>
    </source>
</evidence>
<keyword evidence="15 21" id="KW-0472">Membrane</keyword>
<keyword evidence="17" id="KW-0464">Manganese</keyword>
<keyword evidence="9 21" id="KW-0812">Transmembrane</keyword>
<dbReference type="InterPro" id="IPR004139">
    <property type="entry name" value="Glyco_trans_13"/>
</dbReference>
<name>A0A834RFH1_SARSC</name>
<evidence type="ECO:0000256" key="4">
    <source>
        <dbReference type="ARBA" id="ARBA00006492"/>
    </source>
</evidence>
<keyword evidence="14" id="KW-0333">Golgi apparatus</keyword>
<evidence type="ECO:0000256" key="14">
    <source>
        <dbReference type="ARBA" id="ARBA00023034"/>
    </source>
</evidence>
<keyword evidence="7 23" id="KW-0328">Glycosyltransferase</keyword>
<feature type="compositionally biased region" description="Polar residues" evidence="20">
    <location>
        <begin position="1"/>
        <end position="17"/>
    </location>
</feature>
<evidence type="ECO:0000256" key="11">
    <source>
        <dbReference type="ARBA" id="ARBA00022734"/>
    </source>
</evidence>
<keyword evidence="6" id="KW-0597">Phosphoprotein</keyword>
<dbReference type="SUPFAM" id="SSF53448">
    <property type="entry name" value="Nucleotide-diphospho-sugar transferases"/>
    <property type="match status" value="1"/>
</dbReference>
<dbReference type="Proteomes" id="UP000070412">
    <property type="component" value="Unassembled WGS sequence"/>
</dbReference>
<dbReference type="InterPro" id="IPR052463">
    <property type="entry name" value="O-linked_mannose_GnT"/>
</dbReference>
<evidence type="ECO:0000256" key="6">
    <source>
        <dbReference type="ARBA" id="ARBA00022553"/>
    </source>
</evidence>
<dbReference type="GO" id="GO:0000139">
    <property type="term" value="C:Golgi membrane"/>
    <property type="evidence" value="ECO:0007669"/>
    <property type="project" value="UniProtKB-SubCell"/>
</dbReference>
<comment type="cofactor">
    <cofactor evidence="1">
        <name>Mn(2+)</name>
        <dbReference type="ChEBI" id="CHEBI:29035"/>
    </cofactor>
</comment>
<evidence type="ECO:0000256" key="5">
    <source>
        <dbReference type="ARBA" id="ARBA00021956"/>
    </source>
</evidence>
<dbReference type="InterPro" id="IPR039477">
    <property type="entry name" value="ILEI/PANDER_dom"/>
</dbReference>
<keyword evidence="8 23" id="KW-0808">Transferase</keyword>
<keyword evidence="10" id="KW-0479">Metal-binding</keyword>
<evidence type="ECO:0000256" key="2">
    <source>
        <dbReference type="ARBA" id="ARBA00004323"/>
    </source>
</evidence>
<evidence type="ECO:0000313" key="24">
    <source>
        <dbReference type="EnsemblMetazoa" id="KAF7496270.1"/>
    </source>
</evidence>
<feature type="domain" description="ILEI/PANDER" evidence="22">
    <location>
        <begin position="265"/>
        <end position="354"/>
    </location>
</feature>
<proteinExistence type="inferred from homology"/>
<dbReference type="UniPathway" id="UPA00378"/>
<dbReference type="GO" id="GO:0030246">
    <property type="term" value="F:carbohydrate binding"/>
    <property type="evidence" value="ECO:0007669"/>
    <property type="project" value="UniProtKB-KW"/>
</dbReference>
<dbReference type="AlphaFoldDB" id="A0A834RFH1"/>
<dbReference type="PANTHER" id="PTHR46396:SF1">
    <property type="entry name" value="PROTEIN O-LINKED-MANNOSE BETA-1,2-N-ACETYLGLUCOSAMINYLTRANSFERASE 1"/>
    <property type="match status" value="1"/>
</dbReference>
<keyword evidence="13 21" id="KW-1133">Transmembrane helix</keyword>
<evidence type="ECO:0000256" key="16">
    <source>
        <dbReference type="ARBA" id="ARBA00023157"/>
    </source>
</evidence>
<keyword evidence="25" id="KW-1185">Reference proteome</keyword>
<dbReference type="EnsemblMetazoa" id="SSS_1621s_mrna">
    <property type="protein sequence ID" value="KAF7496270.1"/>
    <property type="gene ID" value="SSS_1621"/>
</dbReference>
<comment type="pathway">
    <text evidence="3">Protein modification; protein glycosylation.</text>
</comment>
<evidence type="ECO:0000256" key="18">
    <source>
        <dbReference type="ARBA" id="ARBA00046887"/>
    </source>
</evidence>
<dbReference type="GO" id="GO:0016266">
    <property type="term" value="P:protein O-linked glycosylation via N-acetyl-galactosamine"/>
    <property type="evidence" value="ECO:0007669"/>
    <property type="project" value="TreeGrafter"/>
</dbReference>
<dbReference type="PROSITE" id="PS52031">
    <property type="entry name" value="GG_LECTIN"/>
    <property type="match status" value="1"/>
</dbReference>
<evidence type="ECO:0000256" key="17">
    <source>
        <dbReference type="ARBA" id="ARBA00023211"/>
    </source>
</evidence>
<feature type="transmembrane region" description="Helical" evidence="21">
    <location>
        <begin position="156"/>
        <end position="177"/>
    </location>
</feature>
<evidence type="ECO:0000256" key="15">
    <source>
        <dbReference type="ARBA" id="ARBA00023136"/>
    </source>
</evidence>
<evidence type="ECO:0000259" key="22">
    <source>
        <dbReference type="Pfam" id="PF15711"/>
    </source>
</evidence>
<evidence type="ECO:0000256" key="19">
    <source>
        <dbReference type="ARBA" id="ARBA00049045"/>
    </source>
</evidence>
<evidence type="ECO:0000256" key="7">
    <source>
        <dbReference type="ARBA" id="ARBA00022676"/>
    </source>
</evidence>
<comment type="subunit">
    <text evidence="18">Interacts with DAG1 (via O-linked mannose moiety). Interacts (via transmembrane domain) with FKTN; the interaction is direct and is required for normal location in Golgi membranes.</text>
</comment>
<dbReference type="OrthoDB" id="440755at2759"/>
<feature type="region of interest" description="Disordered" evidence="20">
    <location>
        <begin position="1"/>
        <end position="20"/>
    </location>
</feature>
<comment type="subcellular location">
    <subcellularLocation>
        <location evidence="2">Golgi apparatus membrane</location>
        <topology evidence="2">Single-pass type II membrane protein</topology>
    </subcellularLocation>
</comment>
<organism evidence="23">
    <name type="scientific">Sarcoptes scabiei</name>
    <name type="common">Itch mite</name>
    <name type="synonym">Acarus scabiei</name>
    <dbReference type="NCBI Taxonomy" id="52283"/>
    <lineage>
        <taxon>Eukaryota</taxon>
        <taxon>Metazoa</taxon>
        <taxon>Ecdysozoa</taxon>
        <taxon>Arthropoda</taxon>
        <taxon>Chelicerata</taxon>
        <taxon>Arachnida</taxon>
        <taxon>Acari</taxon>
        <taxon>Acariformes</taxon>
        <taxon>Sarcoptiformes</taxon>
        <taxon>Astigmata</taxon>
        <taxon>Psoroptidia</taxon>
        <taxon>Sarcoptoidea</taxon>
        <taxon>Sarcoptidae</taxon>
        <taxon>Sarcoptinae</taxon>
        <taxon>Sarcoptes</taxon>
    </lineage>
</organism>
<evidence type="ECO:0000256" key="3">
    <source>
        <dbReference type="ARBA" id="ARBA00004922"/>
    </source>
</evidence>
<sequence>MMKQSHFSHSSNTSDQNGEYFVNDSEQNLKISSPDATCSSIFLKKTSSFNQPHFLLSSDSNPIGNEEISNILNYLINKNDPSNQRTDHNNCLILNRSIPNRMQYEQRLIQFDSSVSSRSKRSRIYPNHWGWCYEQSHLTNQSSIPICLSRRFLTKLFQLLFVIVLMATVIVNILFIVDTNNRLRRTQNINQSPNSGVISSPQPDASEQSRMNVSWHNFFRSDQDSSPRNEINAKLHIEILSSQSRVYVIVDGTTILDDSDDGKGRGIHVLVLHQSTGAIMAQRLFDTYSPHEDESMSLFLNLVSDGRIIIFAIKDEGTFQMKQSTRDLLKRMGSKRYNQIGWRDTWCFVMKKGSHPQVYGEAYAKSSDFNSWASPVLLKTTVQLVSEKESDCLNWPNNEENNRRRSFCSKIEGYGSVCNCKDPAIINFNVLSAIPSGNELIYEKISQVPIAIVASNRPQYLYRMLRTLLSARGCNPSMITVFIDGYFEEPLEVTKLFNLRGIQHTPIGLKNARISQHYKASLTATFNLFPDAEYVIILEEDLDVSPDFFGYFGQTIPLLEKDPSLYCISAWNDQGYEHTAQDPSLLYRVETMPGLGWVLSRKLYKEELETRWPTPEKLWDWDMWMRLPDIRHGRECIVPDVSRTYHFGSSGINMNSYFQDVYFKKHAFNTLPFVPLRDIDSLEKNQYEKMIQRLIASASIVDHTKNPCDEDFLPATRTESDTWNKTISYEDASRTFILFVRQINSRDFQSWLMVAKCFRIWDLDARGYHNSMWRFFLNHNHILVIGVPYSPYSHLKPTNVIPISVNETENQLL</sequence>
<protein>
    <recommendedName>
        <fullName evidence="5">Protein O-linked-mannose beta-1,2-N-acetylglucosaminyltransferase 1</fullName>
    </recommendedName>
</protein>
<evidence type="ECO:0000256" key="8">
    <source>
        <dbReference type="ARBA" id="ARBA00022679"/>
    </source>
</evidence>
<comment type="catalytic activity">
    <reaction evidence="19">
        <text>3-O-(alpha-D-mannosyl)-L-threonyl-[protein] + UDP-N-acetyl-alpha-D-glucosamine = 3-O-(N-acetyl-beta-D-glucosaminyl-(1-&gt;2)-alpha-D-mannosyl)-L-threonyl-[protein] + UDP + H(+)</text>
        <dbReference type="Rhea" id="RHEA:54128"/>
        <dbReference type="Rhea" id="RHEA-COMP:13547"/>
        <dbReference type="Rhea" id="RHEA-COMP:13802"/>
        <dbReference type="ChEBI" id="CHEBI:15378"/>
        <dbReference type="ChEBI" id="CHEBI:57705"/>
        <dbReference type="ChEBI" id="CHEBI:58223"/>
        <dbReference type="ChEBI" id="CHEBI:137323"/>
        <dbReference type="ChEBI" id="CHEBI:138067"/>
    </reaction>
</comment>
<evidence type="ECO:0000256" key="20">
    <source>
        <dbReference type="SAM" id="MobiDB-lite"/>
    </source>
</evidence>
<dbReference type="FunFam" id="3.90.550.10:FF:000038">
    <property type="entry name" value="protein O-linked-mannose beta-1,2-N-acetylglucosaminyltransferase 1 isoform X1"/>
    <property type="match status" value="1"/>
</dbReference>
<evidence type="ECO:0000256" key="12">
    <source>
        <dbReference type="ARBA" id="ARBA00022968"/>
    </source>
</evidence>
<reference evidence="24" key="3">
    <citation type="submission" date="2022-06" db="UniProtKB">
        <authorList>
            <consortium name="EnsemblMetazoa"/>
        </authorList>
    </citation>
    <scope>IDENTIFICATION</scope>
</reference>
<evidence type="ECO:0000256" key="9">
    <source>
        <dbReference type="ARBA" id="ARBA00022692"/>
    </source>
</evidence>
<dbReference type="GO" id="GO:0046872">
    <property type="term" value="F:metal ion binding"/>
    <property type="evidence" value="ECO:0007669"/>
    <property type="project" value="UniProtKB-KW"/>
</dbReference>
<dbReference type="Gene3D" id="3.90.550.10">
    <property type="entry name" value="Spore Coat Polysaccharide Biosynthesis Protein SpsA, Chain A"/>
    <property type="match status" value="1"/>
</dbReference>
<evidence type="ECO:0000313" key="25">
    <source>
        <dbReference type="Proteomes" id="UP000070412"/>
    </source>
</evidence>
<gene>
    <name evidence="23" type="ORF">SSS_1621</name>
</gene>